<reference evidence="13 14" key="1">
    <citation type="submission" date="2019-06" db="EMBL/GenBank/DDBJ databases">
        <title>Complete genome sequence of Antarcticibacterium flavum KCTC 52984T from an Antarctic marine sediment.</title>
        <authorList>
            <person name="Lee Y.M."/>
            <person name="Shin S.C."/>
        </authorList>
    </citation>
    <scope>NUCLEOTIDE SEQUENCE [LARGE SCALE GENOMIC DNA]</scope>
    <source>
        <strain evidence="13 14">KCTC 52984</strain>
    </source>
</reference>
<evidence type="ECO:0000256" key="4">
    <source>
        <dbReference type="ARBA" id="ARBA00022553"/>
    </source>
</evidence>
<evidence type="ECO:0000259" key="10">
    <source>
        <dbReference type="Pfam" id="PF04095"/>
    </source>
</evidence>
<evidence type="ECO:0000256" key="3">
    <source>
        <dbReference type="ARBA" id="ARBA00013236"/>
    </source>
</evidence>
<dbReference type="SUPFAM" id="SSF54675">
    <property type="entry name" value="Nicotinate/Quinolinate PRTase N-terminal domain-like"/>
    <property type="match status" value="1"/>
</dbReference>
<dbReference type="RefSeq" id="WP_139066031.1">
    <property type="nucleotide sequence ID" value="NZ_CP040812.1"/>
</dbReference>
<evidence type="ECO:0000256" key="5">
    <source>
        <dbReference type="ARBA" id="ARBA00022598"/>
    </source>
</evidence>
<dbReference type="Gene3D" id="3.20.140.10">
    <property type="entry name" value="nicotinate phosphoribosyltransferase"/>
    <property type="match status" value="1"/>
</dbReference>
<keyword evidence="7 9" id="KW-0808">Transferase</keyword>
<evidence type="ECO:0000259" key="12">
    <source>
        <dbReference type="Pfam" id="PF17956"/>
    </source>
</evidence>
<dbReference type="EC" id="6.3.4.21" evidence="3 9"/>
<keyword evidence="5 9" id="KW-0436">Ligase</keyword>
<comment type="PTM">
    <text evidence="9">Transiently phosphorylated on a His residue during the reaction cycle. Phosphorylation strongly increases the affinity for substrates and increases the rate of nicotinate D-ribonucleotide production. Dephosphorylation regenerates the low-affinity form of the enzyme, leading to product release.</text>
</comment>
<evidence type="ECO:0000256" key="1">
    <source>
        <dbReference type="ARBA" id="ARBA00004952"/>
    </source>
</evidence>
<dbReference type="FunFam" id="3.20.20.70:FF:000076">
    <property type="entry name" value="Nicotinate phosphoribosyltransferase"/>
    <property type="match status" value="1"/>
</dbReference>
<dbReference type="GO" id="GO:0047280">
    <property type="term" value="F:nicotinamide phosphoribosyltransferase activity"/>
    <property type="evidence" value="ECO:0007669"/>
    <property type="project" value="UniProtKB-ARBA"/>
</dbReference>
<evidence type="ECO:0000256" key="7">
    <source>
        <dbReference type="ARBA" id="ARBA00022679"/>
    </source>
</evidence>
<dbReference type="InterPro" id="IPR041619">
    <property type="entry name" value="NAPRTase_C"/>
</dbReference>
<evidence type="ECO:0000256" key="8">
    <source>
        <dbReference type="ARBA" id="ARBA00048668"/>
    </source>
</evidence>
<accession>A0A5B7X1N0</accession>
<dbReference type="InterPro" id="IPR040727">
    <property type="entry name" value="NAPRTase_N"/>
</dbReference>
<dbReference type="Pfam" id="PF17956">
    <property type="entry name" value="NAPRTase_C"/>
    <property type="match status" value="1"/>
</dbReference>
<dbReference type="InterPro" id="IPR013785">
    <property type="entry name" value="Aldolase_TIM"/>
</dbReference>
<dbReference type="PIRSF" id="PIRSF000484">
    <property type="entry name" value="NAPRT"/>
    <property type="match status" value="1"/>
</dbReference>
<gene>
    <name evidence="13" type="ORF">FHG64_08710</name>
</gene>
<keyword evidence="14" id="KW-1185">Reference proteome</keyword>
<evidence type="ECO:0000259" key="11">
    <source>
        <dbReference type="Pfam" id="PF17767"/>
    </source>
</evidence>
<dbReference type="NCBIfam" id="NF006695">
    <property type="entry name" value="PRK09243.1-2"/>
    <property type="match status" value="1"/>
</dbReference>
<dbReference type="Pfam" id="PF04095">
    <property type="entry name" value="NAPRTase"/>
    <property type="match status" value="1"/>
</dbReference>
<dbReference type="InterPro" id="IPR036068">
    <property type="entry name" value="Nicotinate_pribotase-like_C"/>
</dbReference>
<name>A0A5B7X1N0_9FLAO</name>
<dbReference type="Pfam" id="PF17767">
    <property type="entry name" value="NAPRTase_N"/>
    <property type="match status" value="1"/>
</dbReference>
<dbReference type="GO" id="GO:0034355">
    <property type="term" value="P:NAD+ biosynthetic process via the salvage pathway"/>
    <property type="evidence" value="ECO:0007669"/>
    <property type="project" value="UniProtKB-ARBA"/>
</dbReference>
<dbReference type="NCBIfam" id="TIGR01513">
    <property type="entry name" value="NAPRTase_put"/>
    <property type="match status" value="1"/>
</dbReference>
<dbReference type="CDD" id="cd01570">
    <property type="entry name" value="NAPRTase_A"/>
    <property type="match status" value="1"/>
</dbReference>
<dbReference type="OrthoDB" id="9770610at2"/>
<comment type="pathway">
    <text evidence="1 9">Cofactor biosynthesis; NAD(+) biosynthesis; nicotinate D-ribonucleotide from nicotinate: step 1/1.</text>
</comment>
<dbReference type="Gene3D" id="3.20.20.70">
    <property type="entry name" value="Aldolase class I"/>
    <property type="match status" value="1"/>
</dbReference>
<evidence type="ECO:0000256" key="9">
    <source>
        <dbReference type="RuleBase" id="RU365100"/>
    </source>
</evidence>
<evidence type="ECO:0000256" key="6">
    <source>
        <dbReference type="ARBA" id="ARBA00022642"/>
    </source>
</evidence>
<dbReference type="GO" id="GO:0004516">
    <property type="term" value="F:nicotinate phosphoribosyltransferase activity"/>
    <property type="evidence" value="ECO:0007669"/>
    <property type="project" value="UniProtKB-UniRule"/>
</dbReference>
<proteinExistence type="inferred from homology"/>
<comment type="function">
    <text evidence="9">Catalyzes the first step in the biosynthesis of NAD from nicotinic acid, the ATP-dependent synthesis of beta-nicotinate D-ribonucleotide from nicotinate and 5-phospho-D-ribose 1-phosphate.</text>
</comment>
<dbReference type="KEGG" id="afla:FHG64_08710"/>
<feature type="domain" description="Nicotinate phosphoribosyltransferase N-terminal" evidence="11">
    <location>
        <begin position="9"/>
        <end position="130"/>
    </location>
</feature>
<organism evidence="13 14">
    <name type="scientific">Antarcticibacterium flavum</name>
    <dbReference type="NCBI Taxonomy" id="2058175"/>
    <lineage>
        <taxon>Bacteria</taxon>
        <taxon>Pseudomonadati</taxon>
        <taxon>Bacteroidota</taxon>
        <taxon>Flavobacteriia</taxon>
        <taxon>Flavobacteriales</taxon>
        <taxon>Flavobacteriaceae</taxon>
        <taxon>Antarcticibacterium</taxon>
    </lineage>
</organism>
<comment type="catalytic activity">
    <reaction evidence="8 9">
        <text>5-phospho-alpha-D-ribose 1-diphosphate + nicotinate + ATP + H2O = nicotinate beta-D-ribonucleotide + ADP + phosphate + diphosphate</text>
        <dbReference type="Rhea" id="RHEA:36163"/>
        <dbReference type="ChEBI" id="CHEBI:15377"/>
        <dbReference type="ChEBI" id="CHEBI:30616"/>
        <dbReference type="ChEBI" id="CHEBI:32544"/>
        <dbReference type="ChEBI" id="CHEBI:33019"/>
        <dbReference type="ChEBI" id="CHEBI:43474"/>
        <dbReference type="ChEBI" id="CHEBI:57502"/>
        <dbReference type="ChEBI" id="CHEBI:58017"/>
        <dbReference type="ChEBI" id="CHEBI:456216"/>
        <dbReference type="EC" id="6.3.4.21"/>
    </reaction>
</comment>
<keyword evidence="4" id="KW-0597">Phosphoprotein</keyword>
<evidence type="ECO:0000256" key="2">
    <source>
        <dbReference type="ARBA" id="ARBA00010897"/>
    </source>
</evidence>
<dbReference type="PANTHER" id="PTHR11098">
    <property type="entry name" value="NICOTINATE PHOSPHORIBOSYLTRANSFERASE"/>
    <property type="match status" value="1"/>
</dbReference>
<evidence type="ECO:0000313" key="13">
    <source>
        <dbReference type="EMBL" id="QCY69464.1"/>
    </source>
</evidence>
<keyword evidence="6 9" id="KW-0662">Pyridine nucleotide biosynthesis</keyword>
<dbReference type="Proteomes" id="UP000309016">
    <property type="component" value="Chromosome"/>
</dbReference>
<dbReference type="InterPro" id="IPR006405">
    <property type="entry name" value="Nic_PRibTrfase_pncB"/>
</dbReference>
<feature type="domain" description="Nicotinate/nicotinamide phosphoribosyltransferase" evidence="10">
    <location>
        <begin position="150"/>
        <end position="345"/>
    </location>
</feature>
<comment type="similarity">
    <text evidence="2 9">Belongs to the NAPRTase family.</text>
</comment>
<dbReference type="EMBL" id="CP040812">
    <property type="protein sequence ID" value="QCY69464.1"/>
    <property type="molecule type" value="Genomic_DNA"/>
</dbReference>
<dbReference type="AlphaFoldDB" id="A0A5B7X1N0"/>
<dbReference type="NCBIfam" id="NF009131">
    <property type="entry name" value="PRK12484.1"/>
    <property type="match status" value="1"/>
</dbReference>
<evidence type="ECO:0000313" key="14">
    <source>
        <dbReference type="Proteomes" id="UP000309016"/>
    </source>
</evidence>
<dbReference type="UniPathway" id="UPA00253">
    <property type="reaction ID" value="UER00457"/>
</dbReference>
<protein>
    <recommendedName>
        <fullName evidence="3 9">Nicotinate phosphoribosyltransferase</fullName>
        <ecNumber evidence="3 9">6.3.4.21</ecNumber>
    </recommendedName>
</protein>
<dbReference type="SUPFAM" id="SSF51690">
    <property type="entry name" value="Nicotinate/Quinolinate PRTase C-terminal domain-like"/>
    <property type="match status" value="1"/>
</dbReference>
<dbReference type="GO" id="GO:0005829">
    <property type="term" value="C:cytosol"/>
    <property type="evidence" value="ECO:0007669"/>
    <property type="project" value="TreeGrafter"/>
</dbReference>
<dbReference type="PANTHER" id="PTHR11098:SF1">
    <property type="entry name" value="NICOTINATE PHOSPHORIBOSYLTRANSFERASE"/>
    <property type="match status" value="1"/>
</dbReference>
<sequence length="476" mass="53974">MINFSATYTDQYQLAMAEVYFNNGHKDHIAVFDYYYRKNPFQGGYAVFAGLEDLLRILQDLKFTKKDLEYLRKGGFSDKFLSYLKNFRFTGTIYASHEGDIVFPNRPILQVEANIIEAQIIETMLLNLLNFQTLVATKASRIRLVAGNRHLMEFGMRRAQGAGSYHASRAAIIGGFNGTSNVIASEDFNIPVSGTMAHSFIQSFDDELEAFRSFAKGRPNNCVLLVDTYNTLSSGLPNSITVAKEMEQRGQKLAGIRLDSGDLAYLARESRKMLDNAGLDYVKIIASNQLDEYVVKSLLEQKAPIDIFGIGTSLVTGQPDAALDGVYKLSMSNGKPRLKISETLAKITIPHIKQVYRIRDKNGELIGADAITLREETELEKIYDPVGPLKSLPVKEFYMEPLLHKVMENGHIQIESRSVWDIAEYAAERLESLPPEYKRFDNPHIYKIGISRRLKEERENLIKKYKKMDHEDVDHN</sequence>
<dbReference type="InterPro" id="IPR041525">
    <property type="entry name" value="N/Namide_PRibTrfase"/>
</dbReference>
<feature type="domain" description="Nicotinate phosphoribosyltransferase C-terminal" evidence="12">
    <location>
        <begin position="353"/>
        <end position="455"/>
    </location>
</feature>
<keyword evidence="13" id="KW-0328">Glycosyltransferase</keyword>
<dbReference type="InterPro" id="IPR007229">
    <property type="entry name" value="Nic_PRibTrfase-Fam"/>
</dbReference>